<sequence>MGGRACAPSARSARAFGPCVRPACPVREPAASSKPVPLLPILQQWYGFRTSSTILGSKIVDFVRKPYQCSGGGDRLALCPVLLPACRTVPLTGTGATSETDRCGRSLVFSTPPWLTVPFTGTVSTSEGHCCRSEWAFSTISPLTVPLTGTVATSETDRCGKSPVFPVRTSPTVGLIGTGLTSEGHCCGRGLVFSTPVWLTVPLSGTGATSERDRW</sequence>
<accession>A0A261EZN0</accession>
<dbReference type="Proteomes" id="UP000216725">
    <property type="component" value="Unassembled WGS sequence"/>
</dbReference>
<gene>
    <name evidence="1" type="ORF">PSRA_0500</name>
</gene>
<organism evidence="1 2">
    <name type="scientific">Pseudoscardovia radai</name>
    <dbReference type="NCBI Taxonomy" id="987066"/>
    <lineage>
        <taxon>Bacteria</taxon>
        <taxon>Bacillati</taxon>
        <taxon>Actinomycetota</taxon>
        <taxon>Actinomycetes</taxon>
        <taxon>Bifidobacteriales</taxon>
        <taxon>Bifidobacteriaceae</taxon>
        <taxon>Pseudoscardovia</taxon>
    </lineage>
</organism>
<proteinExistence type="predicted"/>
<protein>
    <submittedName>
        <fullName evidence="1">Uncharacterized protein</fullName>
    </submittedName>
</protein>
<dbReference type="AlphaFoldDB" id="A0A261EZN0"/>
<dbReference type="EMBL" id="MWWR01000004">
    <property type="protein sequence ID" value="OZG52311.1"/>
    <property type="molecule type" value="Genomic_DNA"/>
</dbReference>
<comment type="caution">
    <text evidence="1">The sequence shown here is derived from an EMBL/GenBank/DDBJ whole genome shotgun (WGS) entry which is preliminary data.</text>
</comment>
<name>A0A261EZN0_9BIFI</name>
<keyword evidence="2" id="KW-1185">Reference proteome</keyword>
<evidence type="ECO:0000313" key="1">
    <source>
        <dbReference type="EMBL" id="OZG52311.1"/>
    </source>
</evidence>
<evidence type="ECO:0000313" key="2">
    <source>
        <dbReference type="Proteomes" id="UP000216725"/>
    </source>
</evidence>
<reference evidence="1 2" key="1">
    <citation type="journal article" date="2017" name="BMC Genomics">
        <title>Comparative genomic and phylogenomic analyses of the Bifidobacteriaceae family.</title>
        <authorList>
            <person name="Lugli G.A."/>
            <person name="Milani C."/>
            <person name="Turroni F."/>
            <person name="Duranti S."/>
            <person name="Mancabelli L."/>
            <person name="Mangifesta M."/>
            <person name="Ferrario C."/>
            <person name="Modesto M."/>
            <person name="Mattarelli P."/>
            <person name="Jiri K."/>
            <person name="van Sinderen D."/>
            <person name="Ventura M."/>
        </authorList>
    </citation>
    <scope>NUCLEOTIDE SEQUENCE [LARGE SCALE GENOMIC DNA]</scope>
    <source>
        <strain evidence="1 2">DSM 24742</strain>
    </source>
</reference>